<name>A0A517XTK7_9BACT</name>
<dbReference type="OrthoDB" id="227142at2"/>
<feature type="transmembrane region" description="Helical" evidence="1">
    <location>
        <begin position="281"/>
        <end position="301"/>
    </location>
</feature>
<evidence type="ECO:0000313" key="2">
    <source>
        <dbReference type="EMBL" id="QDU20833.1"/>
    </source>
</evidence>
<evidence type="ECO:0008006" key="4">
    <source>
        <dbReference type="Google" id="ProtNLM"/>
    </source>
</evidence>
<accession>A0A517XTK7</accession>
<evidence type="ECO:0000256" key="1">
    <source>
        <dbReference type="SAM" id="Phobius"/>
    </source>
</evidence>
<dbReference type="Proteomes" id="UP000319576">
    <property type="component" value="Chromosome"/>
</dbReference>
<reference evidence="2 3" key="1">
    <citation type="submission" date="2019-02" db="EMBL/GenBank/DDBJ databases">
        <title>Deep-cultivation of Planctomycetes and their phenomic and genomic characterization uncovers novel biology.</title>
        <authorList>
            <person name="Wiegand S."/>
            <person name="Jogler M."/>
            <person name="Boedeker C."/>
            <person name="Pinto D."/>
            <person name="Vollmers J."/>
            <person name="Rivas-Marin E."/>
            <person name="Kohn T."/>
            <person name="Peeters S.H."/>
            <person name="Heuer A."/>
            <person name="Rast P."/>
            <person name="Oberbeckmann S."/>
            <person name="Bunk B."/>
            <person name="Jeske O."/>
            <person name="Meyerdierks A."/>
            <person name="Storesund J.E."/>
            <person name="Kallscheuer N."/>
            <person name="Luecker S."/>
            <person name="Lage O.M."/>
            <person name="Pohl T."/>
            <person name="Merkel B.J."/>
            <person name="Hornburger P."/>
            <person name="Mueller R.-W."/>
            <person name="Bruemmer F."/>
            <person name="Labrenz M."/>
            <person name="Spormann A.M."/>
            <person name="Op den Camp H."/>
            <person name="Overmann J."/>
            <person name="Amann R."/>
            <person name="Jetten M.S.M."/>
            <person name="Mascher T."/>
            <person name="Medema M.H."/>
            <person name="Devos D.P."/>
            <person name="Kaster A.-K."/>
            <person name="Ovreas L."/>
            <person name="Rohde M."/>
            <person name="Galperin M.Y."/>
            <person name="Jogler C."/>
        </authorList>
    </citation>
    <scope>NUCLEOTIDE SEQUENCE [LARGE SCALE GENOMIC DNA]</scope>
    <source>
        <strain evidence="2 3">ETA_A1</strain>
    </source>
</reference>
<dbReference type="KEGG" id="uli:ETAA1_27940"/>
<keyword evidence="1" id="KW-0472">Membrane</keyword>
<dbReference type="AlphaFoldDB" id="A0A517XTK7"/>
<keyword evidence="1" id="KW-1133">Transmembrane helix</keyword>
<feature type="transmembrane region" description="Helical" evidence="1">
    <location>
        <begin position="17"/>
        <end position="34"/>
    </location>
</feature>
<gene>
    <name evidence="2" type="ORF">ETAA1_27940</name>
</gene>
<feature type="transmembrane region" description="Helical" evidence="1">
    <location>
        <begin position="109"/>
        <end position="131"/>
    </location>
</feature>
<proteinExistence type="predicted"/>
<evidence type="ECO:0000313" key="3">
    <source>
        <dbReference type="Proteomes" id="UP000319576"/>
    </source>
</evidence>
<feature type="transmembrane region" description="Helical" evidence="1">
    <location>
        <begin position="379"/>
        <end position="398"/>
    </location>
</feature>
<dbReference type="RefSeq" id="WP_145239061.1">
    <property type="nucleotide sequence ID" value="NZ_CP036273.1"/>
</dbReference>
<organism evidence="2 3">
    <name type="scientific">Urbifossiella limnaea</name>
    <dbReference type="NCBI Taxonomy" id="2528023"/>
    <lineage>
        <taxon>Bacteria</taxon>
        <taxon>Pseudomonadati</taxon>
        <taxon>Planctomycetota</taxon>
        <taxon>Planctomycetia</taxon>
        <taxon>Gemmatales</taxon>
        <taxon>Gemmataceae</taxon>
        <taxon>Urbifossiella</taxon>
    </lineage>
</organism>
<sequence>MTAPPARSWLPWRSPRLGWFAFAVLVVVGVPLFLRMPLWIDATLYDLAARTVLAGGVHYRDVFDTNTPGFVWIMCGIRAVFGTSIEAARAADLVVVSAAAALLLRLTRAAGATAAGVAWTAAGVAGFYLYVSEFNHLQRDVWMMLPVLGATHLRMRRVAASRSGAMTDGSVFRSAALEGLVWGAAVWIKPHIVPVAVVLWAVSQAGLAAGAPPGARGRRAAADLVGSLSGGLVAGAAGLVWLVASGAWPYFLDVFRNWNTSYLGQMAVEFSDRLAYQPGYFPPWSLFVVVAVPLAVLNVVVGRPWRVPGAADLPDPGERLLPNWLYSVPEDADARFARTVLGALYLSWLLTALCLQKRFHYVHVPETVLMIALFGANRWVIAAPVLAVQTAVMAWLVVAPVGPWTWGGDAFRHVVWAYPDRSPNRLRWWPACFTRGVSGEVRDGVAFQSDYFAGIDSAEIDEVAAFLRTQGVGDREVMAWNDSPHAVYLALGVRPPIRFMHLSTAAGMGENQRRWVQEEVERAAPGVRFVVSDLLRLSSFYANEDQHHFTKPGPGPRDLLPPVVPPEERQLFPLNQPTVFRSGGGRGRYVVHVLTRPVGDIYVP</sequence>
<keyword evidence="1" id="KW-0812">Transmembrane</keyword>
<dbReference type="EMBL" id="CP036273">
    <property type="protein sequence ID" value="QDU20833.1"/>
    <property type="molecule type" value="Genomic_DNA"/>
</dbReference>
<feature type="transmembrane region" description="Helical" evidence="1">
    <location>
        <begin position="224"/>
        <end position="251"/>
    </location>
</feature>
<protein>
    <recommendedName>
        <fullName evidence="4">Glycosyltransferase RgtA/B/C/D-like domain-containing protein</fullName>
    </recommendedName>
</protein>
<keyword evidence="3" id="KW-1185">Reference proteome</keyword>